<protein>
    <recommendedName>
        <fullName evidence="1">Rhamnogalacturonase A/B/Epimerase-like pectate lyase domain-containing protein</fullName>
    </recommendedName>
</protein>
<sequence>MPVMRTVLGTGRASRAALAVGFFWLFGLWCVRADEVVGARLDANADHRFPRVASVVDVTAPPYSAKGDGVADDTAAIQKALDDMMGLHKVLYFPNGTYLISATLRWSNKNSGGQAAWGFNWLQGQNPRRTVIRLKDHTFTRPEEPEAMMWCGGFGSADWFHNYVQDLTFDVGRNNPGAIGLQFYSNNTGAVRNVAIVSPNGEGVVGLDLAHRDMNGPLLVRDVEVRGFAIGIRTGRAVNSQTFEHITLIGQKWFGFDNEGQSLGIRRLKSDNNVPAVRTYGVLSLLEATLTGGTGAREVPALINYNGGRLALRDVVTRGYRRAVADVVTPDFAAAYRIQGVDKPGSEGPKVAEYYSHAATMPFAGPAKSLRLPVEETPDVPWDAPTAWAVVDQFGADPTGRIDSSAAIQKAVDSGATTVFLPGFYALEKPVIVRGKVRRLLGAGAWVDYAAKSQPDFIIADGEAPVVVLEHFAPINGGIRIHTGRTVVLRSLEAHVAHEGYGRLFLEDVATRDFHVRPGQRVWARQLNVENEGTHVTNRGGALWMLGYKTERGGTLLLTEGGGRSEVFGTLSYTTTAGRLSPMFITLESSVFAFMNEVCYTGDPFAVLIRERRQGVIREIKREEGSVTPYVGTPADR</sequence>
<dbReference type="Gene3D" id="2.160.20.10">
    <property type="entry name" value="Single-stranded right-handed beta-helix, Pectin lyase-like"/>
    <property type="match status" value="2"/>
</dbReference>
<dbReference type="AlphaFoldDB" id="A0A7C4QTK4"/>
<name>A0A7C4QTK4_9PLAN</name>
<dbReference type="SUPFAM" id="SSF51126">
    <property type="entry name" value="Pectin lyase-like"/>
    <property type="match status" value="2"/>
</dbReference>
<dbReference type="InterPro" id="IPR024535">
    <property type="entry name" value="RHGA/B-epi-like_pectate_lyase"/>
</dbReference>
<dbReference type="InterPro" id="IPR011050">
    <property type="entry name" value="Pectin_lyase_fold/virulence"/>
</dbReference>
<evidence type="ECO:0000313" key="2">
    <source>
        <dbReference type="EMBL" id="HGT41066.1"/>
    </source>
</evidence>
<proteinExistence type="predicted"/>
<gene>
    <name evidence="2" type="ORF">ENS64_17610</name>
</gene>
<organism evidence="2">
    <name type="scientific">Schlesneria paludicola</name>
    <dbReference type="NCBI Taxonomy" id="360056"/>
    <lineage>
        <taxon>Bacteria</taxon>
        <taxon>Pseudomonadati</taxon>
        <taxon>Planctomycetota</taxon>
        <taxon>Planctomycetia</taxon>
        <taxon>Planctomycetales</taxon>
        <taxon>Planctomycetaceae</taxon>
        <taxon>Schlesneria</taxon>
    </lineage>
</organism>
<dbReference type="InterPro" id="IPR012334">
    <property type="entry name" value="Pectin_lyas_fold"/>
</dbReference>
<evidence type="ECO:0000259" key="1">
    <source>
        <dbReference type="Pfam" id="PF12708"/>
    </source>
</evidence>
<dbReference type="Pfam" id="PF12708">
    <property type="entry name" value="Pect-lyase_RHGA_epim"/>
    <property type="match status" value="1"/>
</dbReference>
<reference evidence="2" key="1">
    <citation type="journal article" date="2020" name="mSystems">
        <title>Genome- and Community-Level Interaction Insights into Carbon Utilization and Element Cycling Functions of Hydrothermarchaeota in Hydrothermal Sediment.</title>
        <authorList>
            <person name="Zhou Z."/>
            <person name="Liu Y."/>
            <person name="Xu W."/>
            <person name="Pan J."/>
            <person name="Luo Z.H."/>
            <person name="Li M."/>
        </authorList>
    </citation>
    <scope>NUCLEOTIDE SEQUENCE [LARGE SCALE GENOMIC DNA]</scope>
    <source>
        <strain evidence="2">SpSt-508</strain>
    </source>
</reference>
<dbReference type="EMBL" id="DSVQ01000019">
    <property type="protein sequence ID" value="HGT41066.1"/>
    <property type="molecule type" value="Genomic_DNA"/>
</dbReference>
<feature type="domain" description="Rhamnogalacturonase A/B/Epimerase-like pectate lyase" evidence="1">
    <location>
        <begin position="63"/>
        <end position="248"/>
    </location>
</feature>
<comment type="caution">
    <text evidence="2">The sequence shown here is derived from an EMBL/GenBank/DDBJ whole genome shotgun (WGS) entry which is preliminary data.</text>
</comment>
<accession>A0A7C4QTK4</accession>